<dbReference type="AlphaFoldDB" id="A0ABD5UX32"/>
<keyword evidence="3" id="KW-0378">Hydrolase</keyword>
<evidence type="ECO:0000259" key="2">
    <source>
        <dbReference type="Pfam" id="PF18859"/>
    </source>
</evidence>
<feature type="domain" description="Actinobacteria/chloroflexi VLRF1 release factor" evidence="2">
    <location>
        <begin position="208"/>
        <end position="317"/>
    </location>
</feature>
<dbReference type="InterPro" id="IPR040783">
    <property type="entry name" value="VLRF1"/>
</dbReference>
<evidence type="ECO:0000313" key="3">
    <source>
        <dbReference type="EMBL" id="MFC6893010.1"/>
    </source>
</evidence>
<comment type="caution">
    <text evidence="3">The sequence shown here is derived from an EMBL/GenBank/DDBJ whole genome shotgun (WGS) entry which is preliminary data.</text>
</comment>
<keyword evidence="4" id="KW-1185">Reference proteome</keyword>
<proteinExistence type="predicted"/>
<reference evidence="3 4" key="1">
    <citation type="journal article" date="2019" name="Int. J. Syst. Evol. Microbiol.">
        <title>The Global Catalogue of Microorganisms (GCM) 10K type strain sequencing project: providing services to taxonomists for standard genome sequencing and annotation.</title>
        <authorList>
            <consortium name="The Broad Institute Genomics Platform"/>
            <consortium name="The Broad Institute Genome Sequencing Center for Infectious Disease"/>
            <person name="Wu L."/>
            <person name="Ma J."/>
        </authorList>
    </citation>
    <scope>NUCLEOTIDE SEQUENCE [LARGE SCALE GENOMIC DNA]</scope>
    <source>
        <strain evidence="3 4">SKJ47</strain>
    </source>
</reference>
<organism evidence="3 4">
    <name type="scientific">Halopenitus salinus</name>
    <dbReference type="NCBI Taxonomy" id="1198295"/>
    <lineage>
        <taxon>Archaea</taxon>
        <taxon>Methanobacteriati</taxon>
        <taxon>Methanobacteriota</taxon>
        <taxon>Stenosarchaea group</taxon>
        <taxon>Halobacteria</taxon>
        <taxon>Halobacteriales</taxon>
        <taxon>Haloferacaceae</taxon>
        <taxon>Halopenitus</taxon>
    </lineage>
</organism>
<gene>
    <name evidence="3" type="ORF">ACFQE9_10415</name>
</gene>
<dbReference type="Gene3D" id="3.30.420.60">
    <property type="entry name" value="eRF1 domain 2"/>
    <property type="match status" value="1"/>
</dbReference>
<feature type="region of interest" description="Disordered" evidence="1">
    <location>
        <begin position="26"/>
        <end position="46"/>
    </location>
</feature>
<protein>
    <submittedName>
        <fullName evidence="3">Vms1/Ankzf1 family peptidyl-tRNA hydrolase</fullName>
    </submittedName>
</protein>
<accession>A0ABD5UX32</accession>
<dbReference type="Gene3D" id="1.20.5.340">
    <property type="match status" value="1"/>
</dbReference>
<name>A0ABD5UX32_9EURY</name>
<dbReference type="EMBL" id="JBHSXL010000009">
    <property type="protein sequence ID" value="MFC6893010.1"/>
    <property type="molecule type" value="Genomic_DNA"/>
</dbReference>
<sequence>MLDELLGRAELKARIEDLEEENHHLERQLEAERERRSDAVAARQDAEERVNRLEDRIVELEDRVERATDDEPDRDFRRVSDARGARTRDLLGRLSAIETGDEGALTAAVPEEGDVPDAVIDHFGADAPLVRRAAPAMVLADDSGVVSAAFRPPIEPTESFARWDDAFELPPERFLPTGRLGFALVRSDVFAVGVYDAMNGSDSAAAAGATAADEVGPPERVSFEGFESDVKGAHSKGGFSQGRFERRRDDQISEHLESARAVLAPIADDVDRLVIVGERTVLGEVRDLADVTDVSDATGDPEAALSDAFEDFWTTRVYAI</sequence>
<dbReference type="SUPFAM" id="SSF53137">
    <property type="entry name" value="Translational machinery components"/>
    <property type="match status" value="1"/>
</dbReference>
<evidence type="ECO:0000313" key="4">
    <source>
        <dbReference type="Proteomes" id="UP001596296"/>
    </source>
</evidence>
<dbReference type="RefSeq" id="WP_379744143.1">
    <property type="nucleotide sequence ID" value="NZ_JBHSVN010000001.1"/>
</dbReference>
<dbReference type="GO" id="GO:0016787">
    <property type="term" value="F:hydrolase activity"/>
    <property type="evidence" value="ECO:0007669"/>
    <property type="project" value="UniProtKB-KW"/>
</dbReference>
<dbReference type="Pfam" id="PF18859">
    <property type="entry name" value="acVLRF1"/>
    <property type="match status" value="1"/>
</dbReference>
<dbReference type="InterPro" id="IPR042226">
    <property type="entry name" value="eFR1_2_sf"/>
</dbReference>
<dbReference type="Proteomes" id="UP001596296">
    <property type="component" value="Unassembled WGS sequence"/>
</dbReference>
<evidence type="ECO:0000256" key="1">
    <source>
        <dbReference type="SAM" id="MobiDB-lite"/>
    </source>
</evidence>